<organism evidence="2 3">
    <name type="scientific">Pedobacter cryophilus</name>
    <dbReference type="NCBI Taxonomy" id="2571271"/>
    <lineage>
        <taxon>Bacteria</taxon>
        <taxon>Pseudomonadati</taxon>
        <taxon>Bacteroidota</taxon>
        <taxon>Sphingobacteriia</taxon>
        <taxon>Sphingobacteriales</taxon>
        <taxon>Sphingobacteriaceae</taxon>
        <taxon>Pedobacter</taxon>
    </lineage>
</organism>
<proteinExistence type="predicted"/>
<gene>
    <name evidence="2" type="ORF">FA046_14160</name>
</gene>
<feature type="chain" id="PRO_5020993528" description="Outer membrane protein beta-barrel domain-containing protein" evidence="1">
    <location>
        <begin position="27"/>
        <end position="167"/>
    </location>
</feature>
<evidence type="ECO:0008006" key="4">
    <source>
        <dbReference type="Google" id="ProtNLM"/>
    </source>
</evidence>
<accession>A0A4U1BVV4</accession>
<protein>
    <recommendedName>
        <fullName evidence="4">Outer membrane protein beta-barrel domain-containing protein</fullName>
    </recommendedName>
</protein>
<dbReference type="Proteomes" id="UP000308181">
    <property type="component" value="Unassembled WGS sequence"/>
</dbReference>
<reference evidence="2 3" key="1">
    <citation type="submission" date="2019-04" db="EMBL/GenBank/DDBJ databases">
        <title>Pedobacter sp. AR-3-17 sp. nov., isolated from Arctic soil.</title>
        <authorList>
            <person name="Dahal R.H."/>
            <person name="Kim D.-U."/>
        </authorList>
    </citation>
    <scope>NUCLEOTIDE SEQUENCE [LARGE SCALE GENOMIC DNA]</scope>
    <source>
        <strain evidence="2 3">AR-3-17</strain>
    </source>
</reference>
<feature type="signal peptide" evidence="1">
    <location>
        <begin position="1"/>
        <end position="26"/>
    </location>
</feature>
<dbReference type="EMBL" id="SWBP01000005">
    <property type="protein sequence ID" value="TKB96324.1"/>
    <property type="molecule type" value="Genomic_DNA"/>
</dbReference>
<dbReference type="AlphaFoldDB" id="A0A4U1BVV4"/>
<keyword evidence="1" id="KW-0732">Signal</keyword>
<sequence length="167" mass="18362">MKKSILLLSLSIILMVFSSTKSSAQANYKTGIGIRGGGYENGLTIKHFTNSNTAIEGILGIRPGVIVLTGLYEKHAVAFGEPSVNWFYGIGGHIGSIEGDRYYRRFAGDRYYYDNNGLLLGADGILGLEWKIPEIPFALSVDLHPRLELARGPFFDLEPAASLRFTF</sequence>
<dbReference type="OrthoDB" id="978645at2"/>
<name>A0A4U1BVV4_9SPHI</name>
<evidence type="ECO:0000256" key="1">
    <source>
        <dbReference type="SAM" id="SignalP"/>
    </source>
</evidence>
<dbReference type="RefSeq" id="WP_136827192.1">
    <property type="nucleotide sequence ID" value="NZ_SWBP01000005.1"/>
</dbReference>
<comment type="caution">
    <text evidence="2">The sequence shown here is derived from an EMBL/GenBank/DDBJ whole genome shotgun (WGS) entry which is preliminary data.</text>
</comment>
<evidence type="ECO:0000313" key="3">
    <source>
        <dbReference type="Proteomes" id="UP000308181"/>
    </source>
</evidence>
<evidence type="ECO:0000313" key="2">
    <source>
        <dbReference type="EMBL" id="TKB96324.1"/>
    </source>
</evidence>
<keyword evidence="3" id="KW-1185">Reference proteome</keyword>